<evidence type="ECO:0000256" key="5">
    <source>
        <dbReference type="ARBA" id="ARBA00023186"/>
    </source>
</evidence>
<dbReference type="InterPro" id="IPR050280">
    <property type="entry name" value="OMP_Chaperone_SurA"/>
</dbReference>
<evidence type="ECO:0000256" key="6">
    <source>
        <dbReference type="ARBA" id="ARBA00023235"/>
    </source>
</evidence>
<dbReference type="GO" id="GO:0042277">
    <property type="term" value="F:peptide binding"/>
    <property type="evidence" value="ECO:0007669"/>
    <property type="project" value="InterPro"/>
</dbReference>
<organism evidence="8">
    <name type="scientific">mine drainage metagenome</name>
    <dbReference type="NCBI Taxonomy" id="410659"/>
    <lineage>
        <taxon>unclassified sequences</taxon>
        <taxon>metagenomes</taxon>
        <taxon>ecological metagenomes</taxon>
    </lineage>
</organism>
<feature type="domain" description="PpiC" evidence="7">
    <location>
        <begin position="184"/>
        <end position="285"/>
    </location>
</feature>
<sequence length="442" mass="49871">MPSNLLKFTRFLLAAGFFLLASGPATADQPADSKVAQIDRIVAVVDREVITLSELQNRIKTVLKQLEQQGVAAPPQDVLEKQVLERMIGDRLQLQLAAQTGLRVDDAQLDKTIERIADQNKLNMTEFRQELEKEGISFRKFREDIRNEIILARLREREVDNRITVTDAEIDNFLAMQASRHEAPDEFEIAHILVRAPEEGSPEELQKLRAKAELALKQLQDGADFAKVSASYSDTPNALEGGQLGWKTATQIPALFLDALKNMKPGEISPILRSPNGFHILKLINRRGGSSPLVVQQTHVRHILIKTSEIVSDADAKHRLDDLKERLDNGGNFEELARQYSEDGTASKGGDLGWVNPGDTVPEFEKAMNALKPGEISEPVHSPFGWHIIQVLERRSQDMAKDSARLKARQEIKARKSDEAYQDWLRELRDSAYIEYRLEDKY</sequence>
<evidence type="ECO:0000313" key="8">
    <source>
        <dbReference type="EMBL" id="OIQ86700.1"/>
    </source>
</evidence>
<dbReference type="HAMAP" id="MF_01183">
    <property type="entry name" value="Chaperone_SurA"/>
    <property type="match status" value="1"/>
</dbReference>
<protein>
    <submittedName>
        <fullName evidence="8">Chaperone SurA</fullName>
        <ecNumber evidence="8">5.2.1.8</ecNumber>
    </submittedName>
</protein>
<keyword evidence="3" id="KW-0574">Periplasm</keyword>
<dbReference type="InterPro" id="IPR000297">
    <property type="entry name" value="PPIase_PpiC"/>
</dbReference>
<dbReference type="GO" id="GO:0006457">
    <property type="term" value="P:protein folding"/>
    <property type="evidence" value="ECO:0007669"/>
    <property type="project" value="InterPro"/>
</dbReference>
<dbReference type="PROSITE" id="PS50198">
    <property type="entry name" value="PPIC_PPIASE_2"/>
    <property type="match status" value="2"/>
</dbReference>
<dbReference type="Gene3D" id="3.10.50.40">
    <property type="match status" value="2"/>
</dbReference>
<evidence type="ECO:0000256" key="3">
    <source>
        <dbReference type="ARBA" id="ARBA00022764"/>
    </source>
</evidence>
<dbReference type="InterPro" id="IPR023034">
    <property type="entry name" value="PPIase_SurA"/>
</dbReference>
<dbReference type="PANTHER" id="PTHR47637:SF1">
    <property type="entry name" value="CHAPERONE SURA"/>
    <property type="match status" value="1"/>
</dbReference>
<dbReference type="InterPro" id="IPR015391">
    <property type="entry name" value="SurA_N"/>
</dbReference>
<dbReference type="EMBL" id="MLJW01000464">
    <property type="protein sequence ID" value="OIQ86700.1"/>
    <property type="molecule type" value="Genomic_DNA"/>
</dbReference>
<dbReference type="GO" id="GO:0051082">
    <property type="term" value="F:unfolded protein binding"/>
    <property type="evidence" value="ECO:0007669"/>
    <property type="project" value="InterPro"/>
</dbReference>
<evidence type="ECO:0000256" key="2">
    <source>
        <dbReference type="ARBA" id="ARBA00022737"/>
    </source>
</evidence>
<dbReference type="InterPro" id="IPR027304">
    <property type="entry name" value="Trigger_fact/SurA_dom_sf"/>
</dbReference>
<dbReference type="SUPFAM" id="SSF54534">
    <property type="entry name" value="FKBP-like"/>
    <property type="match status" value="2"/>
</dbReference>
<gene>
    <name evidence="8" type="primary">surA_9</name>
    <name evidence="8" type="ORF">GALL_314390</name>
</gene>
<keyword evidence="6 8" id="KW-0413">Isomerase</keyword>
<dbReference type="AlphaFoldDB" id="A0A1J5R3Y4"/>
<comment type="caution">
    <text evidence="8">The sequence shown here is derived from an EMBL/GenBank/DDBJ whole genome shotgun (WGS) entry which is preliminary data.</text>
</comment>
<proteinExistence type="inferred from homology"/>
<dbReference type="GO" id="GO:0030288">
    <property type="term" value="C:outer membrane-bounded periplasmic space"/>
    <property type="evidence" value="ECO:0007669"/>
    <property type="project" value="InterPro"/>
</dbReference>
<evidence type="ECO:0000256" key="4">
    <source>
        <dbReference type="ARBA" id="ARBA00023110"/>
    </source>
</evidence>
<dbReference type="PANTHER" id="PTHR47637">
    <property type="entry name" value="CHAPERONE SURA"/>
    <property type="match status" value="1"/>
</dbReference>
<dbReference type="Pfam" id="PF09312">
    <property type="entry name" value="SurA_N"/>
    <property type="match status" value="1"/>
</dbReference>
<keyword evidence="2" id="KW-0677">Repeat</keyword>
<dbReference type="InterPro" id="IPR046357">
    <property type="entry name" value="PPIase_dom_sf"/>
</dbReference>
<dbReference type="InterPro" id="IPR023058">
    <property type="entry name" value="PPIase_PpiC_CS"/>
</dbReference>
<reference evidence="8" key="1">
    <citation type="submission" date="2016-10" db="EMBL/GenBank/DDBJ databases">
        <title>Sequence of Gallionella enrichment culture.</title>
        <authorList>
            <person name="Poehlein A."/>
            <person name="Muehling M."/>
            <person name="Daniel R."/>
        </authorList>
    </citation>
    <scope>NUCLEOTIDE SEQUENCE</scope>
</reference>
<dbReference type="PROSITE" id="PS01096">
    <property type="entry name" value="PPIC_PPIASE_1"/>
    <property type="match status" value="1"/>
</dbReference>
<name>A0A1J5R3Y4_9ZZZZ</name>
<evidence type="ECO:0000259" key="7">
    <source>
        <dbReference type="PROSITE" id="PS50198"/>
    </source>
</evidence>
<evidence type="ECO:0000256" key="1">
    <source>
        <dbReference type="ARBA" id="ARBA00022729"/>
    </source>
</evidence>
<dbReference type="EC" id="5.2.1.8" evidence="8"/>
<dbReference type="SUPFAM" id="SSF109998">
    <property type="entry name" value="Triger factor/SurA peptide-binding domain-like"/>
    <property type="match status" value="1"/>
</dbReference>
<dbReference type="Pfam" id="PF00639">
    <property type="entry name" value="Rotamase"/>
    <property type="match status" value="1"/>
</dbReference>
<dbReference type="GO" id="GO:0043165">
    <property type="term" value="P:Gram-negative-bacterium-type cell outer membrane assembly"/>
    <property type="evidence" value="ECO:0007669"/>
    <property type="project" value="InterPro"/>
</dbReference>
<keyword evidence="1" id="KW-0732">Signal</keyword>
<keyword evidence="5" id="KW-0143">Chaperone</keyword>
<dbReference type="Pfam" id="PF13616">
    <property type="entry name" value="Rotamase_3"/>
    <property type="match status" value="1"/>
</dbReference>
<accession>A0A1J5R3Y4</accession>
<keyword evidence="4" id="KW-0697">Rotamase</keyword>
<feature type="domain" description="PpiC" evidence="7">
    <location>
        <begin position="295"/>
        <end position="393"/>
    </location>
</feature>
<dbReference type="GO" id="GO:0050821">
    <property type="term" value="P:protein stabilization"/>
    <property type="evidence" value="ECO:0007669"/>
    <property type="project" value="InterPro"/>
</dbReference>
<dbReference type="Gene3D" id="1.10.4030.10">
    <property type="entry name" value="Porin chaperone SurA, peptide-binding domain"/>
    <property type="match status" value="1"/>
</dbReference>
<dbReference type="GO" id="GO:0003755">
    <property type="term" value="F:peptidyl-prolyl cis-trans isomerase activity"/>
    <property type="evidence" value="ECO:0007669"/>
    <property type="project" value="UniProtKB-KW"/>
</dbReference>